<gene>
    <name evidence="5" type="ORF">AB0756_03210</name>
</gene>
<feature type="transmembrane region" description="Helical" evidence="3">
    <location>
        <begin position="12"/>
        <end position="30"/>
    </location>
</feature>
<keyword evidence="3" id="KW-0472">Membrane</keyword>
<dbReference type="SUPFAM" id="SSF56300">
    <property type="entry name" value="Metallo-dependent phosphatases"/>
    <property type="match status" value="1"/>
</dbReference>
<reference evidence="5 6" key="1">
    <citation type="submission" date="2024-07" db="EMBL/GenBank/DDBJ databases">
        <authorList>
            <person name="Tripathy S."/>
        </authorList>
    </citation>
    <scope>NUCLEOTIDE SEQUENCE [LARGE SCALE GENOMIC DNA]</scope>
    <source>
        <strain evidence="5 6">VB511288_2</strain>
    </source>
</reference>
<feature type="domain" description="Calcineurin-like phosphoesterase" evidence="4">
    <location>
        <begin position="55"/>
        <end position="222"/>
    </location>
</feature>
<organism evidence="5 6">
    <name type="scientific">Tolypothrix campylonemoides VB511288_2</name>
    <dbReference type="NCBI Taxonomy" id="3232311"/>
    <lineage>
        <taxon>Bacteria</taxon>
        <taxon>Bacillati</taxon>
        <taxon>Cyanobacteriota</taxon>
        <taxon>Cyanophyceae</taxon>
        <taxon>Nostocales</taxon>
        <taxon>Tolypothrichaceae</taxon>
        <taxon>Tolypothrix</taxon>
    </lineage>
</organism>
<accession>A0ABW8X3M0</accession>
<comment type="caution">
    <text evidence="5">The sequence shown here is derived from an EMBL/GenBank/DDBJ whole genome shotgun (WGS) entry which is preliminary data.</text>
</comment>
<evidence type="ECO:0000313" key="5">
    <source>
        <dbReference type="EMBL" id="MFL9816097.1"/>
    </source>
</evidence>
<dbReference type="EMBL" id="JBFPMW010000001">
    <property type="protein sequence ID" value="MFL9816097.1"/>
    <property type="molecule type" value="Genomic_DNA"/>
</dbReference>
<dbReference type="Gene3D" id="3.60.21.10">
    <property type="match status" value="1"/>
</dbReference>
<keyword evidence="6" id="KW-1185">Reference proteome</keyword>
<sequence>MLTRKKKKKCLFIILAIAVSFCLLILYAFVIEPNRFVIARYQIERQFAPHKNSFKMVQISDLHLKQFNSRAQHIAEQVNKLNPNVVLFTGDSIDKVEQLDGFERFLSLLHKQTAKYAIMGNWEYWAGVDLKRLTEIYATYNCRLLVNESVIHNYGKDSILITGLDDLVSQPDLIKSLEGFPPQPNHLLLAHSPAYRDSLSDNELAKITQYKPQYMLSGHTHGGQLSLFGFAPIRPNGSGRYVSGWYRDGAIALYVSRGLGVSVLPLRMGAVPEITYFEWFLNPA</sequence>
<dbReference type="Proteomes" id="UP001629223">
    <property type="component" value="Unassembled WGS sequence"/>
</dbReference>
<protein>
    <submittedName>
        <fullName evidence="5">Metallophosphoesterase</fullName>
    </submittedName>
</protein>
<dbReference type="InterPro" id="IPR051158">
    <property type="entry name" value="Metallophosphoesterase_sf"/>
</dbReference>
<evidence type="ECO:0000259" key="4">
    <source>
        <dbReference type="Pfam" id="PF00149"/>
    </source>
</evidence>
<dbReference type="PANTHER" id="PTHR31302:SF31">
    <property type="entry name" value="PHOSPHODIESTERASE YAEI"/>
    <property type="match status" value="1"/>
</dbReference>
<evidence type="ECO:0000313" key="6">
    <source>
        <dbReference type="Proteomes" id="UP001629223"/>
    </source>
</evidence>
<dbReference type="InterPro" id="IPR004843">
    <property type="entry name" value="Calcineurin-like_PHP"/>
</dbReference>
<dbReference type="Pfam" id="PF00149">
    <property type="entry name" value="Metallophos"/>
    <property type="match status" value="1"/>
</dbReference>
<keyword evidence="3" id="KW-1133">Transmembrane helix</keyword>
<dbReference type="CDD" id="cd07385">
    <property type="entry name" value="MPP_YkuE_C"/>
    <property type="match status" value="1"/>
</dbReference>
<evidence type="ECO:0000256" key="1">
    <source>
        <dbReference type="ARBA" id="ARBA00022723"/>
    </source>
</evidence>
<evidence type="ECO:0000256" key="3">
    <source>
        <dbReference type="SAM" id="Phobius"/>
    </source>
</evidence>
<dbReference type="PANTHER" id="PTHR31302">
    <property type="entry name" value="TRANSMEMBRANE PROTEIN WITH METALLOPHOSPHOESTERASE DOMAIN-RELATED"/>
    <property type="match status" value="1"/>
</dbReference>
<proteinExistence type="predicted"/>
<keyword evidence="3" id="KW-0812">Transmembrane</keyword>
<keyword evidence="1" id="KW-0479">Metal-binding</keyword>
<name>A0ABW8X3M0_9CYAN</name>
<dbReference type="InterPro" id="IPR029052">
    <property type="entry name" value="Metallo-depent_PP-like"/>
</dbReference>
<keyword evidence="2" id="KW-0378">Hydrolase</keyword>
<evidence type="ECO:0000256" key="2">
    <source>
        <dbReference type="ARBA" id="ARBA00022801"/>
    </source>
</evidence>